<dbReference type="RefSeq" id="WP_169523084.1">
    <property type="nucleotide sequence ID" value="NZ_JAAMPT010000201.1"/>
</dbReference>
<reference evidence="1 2" key="1">
    <citation type="submission" date="2020-02" db="EMBL/GenBank/DDBJ databases">
        <title>Flavobacterium sp. genome.</title>
        <authorList>
            <person name="Jung H.S."/>
            <person name="Baek J.H."/>
            <person name="Jeon C.O."/>
        </authorList>
    </citation>
    <scope>NUCLEOTIDE SEQUENCE [LARGE SCALE GENOMIC DNA]</scope>
    <source>
        <strain evidence="1 2">SE-s27</strain>
    </source>
</reference>
<sequence length="251" mass="29114">MAKVIAPFKIVGTLDDLNFYIDENNTNRVRTKGKTGVSSEEFLSNPIFTKVKNHGKEFGKAVKKAQSFRAIAHYFYNKAKDGSFAGRANKLLLEIIKEDTINPEGERTFENGMLQPETKTYFLNFEGNKLRPLNEVLKANWHWDENEATFRFEQLIPSKHIDWPETAEQAHLAIALANWNYLENTFTTEYSEEIILKKDDTTVENGILKTKTPKDNQLHILFLYIGFSKNNRRKSIELKRSYNTVTIIWTK</sequence>
<organism evidence="1 2">
    <name type="scientific">Flavobacterium solisilvae</name>
    <dbReference type="NCBI Taxonomy" id="1852019"/>
    <lineage>
        <taxon>Bacteria</taxon>
        <taxon>Pseudomonadati</taxon>
        <taxon>Bacteroidota</taxon>
        <taxon>Flavobacteriia</taxon>
        <taxon>Flavobacteriales</taxon>
        <taxon>Flavobacteriaceae</taxon>
        <taxon>Flavobacterium</taxon>
    </lineage>
</organism>
<gene>
    <name evidence="1" type="ORF">G6042_04300</name>
</gene>
<dbReference type="EMBL" id="JAAMPT010000201">
    <property type="protein sequence ID" value="NMH24486.1"/>
    <property type="molecule type" value="Genomic_DNA"/>
</dbReference>
<accession>A0ABX1QQF9</accession>
<evidence type="ECO:0000313" key="2">
    <source>
        <dbReference type="Proteomes" id="UP000767947"/>
    </source>
</evidence>
<protein>
    <submittedName>
        <fullName evidence="1">Uncharacterized protein</fullName>
    </submittedName>
</protein>
<keyword evidence="2" id="KW-1185">Reference proteome</keyword>
<name>A0ABX1QQF9_9FLAO</name>
<dbReference type="Proteomes" id="UP000767947">
    <property type="component" value="Unassembled WGS sequence"/>
</dbReference>
<comment type="caution">
    <text evidence="1">The sequence shown here is derived from an EMBL/GenBank/DDBJ whole genome shotgun (WGS) entry which is preliminary data.</text>
</comment>
<proteinExistence type="predicted"/>
<evidence type="ECO:0000313" key="1">
    <source>
        <dbReference type="EMBL" id="NMH24486.1"/>
    </source>
</evidence>